<organism evidence="3 4">
    <name type="scientific">Terfezia boudieri ATCC MYA-4762</name>
    <dbReference type="NCBI Taxonomy" id="1051890"/>
    <lineage>
        <taxon>Eukaryota</taxon>
        <taxon>Fungi</taxon>
        <taxon>Dikarya</taxon>
        <taxon>Ascomycota</taxon>
        <taxon>Pezizomycotina</taxon>
        <taxon>Pezizomycetes</taxon>
        <taxon>Pezizales</taxon>
        <taxon>Pezizaceae</taxon>
        <taxon>Terfezia</taxon>
    </lineage>
</organism>
<evidence type="ECO:0000256" key="1">
    <source>
        <dbReference type="SAM" id="MobiDB-lite"/>
    </source>
</evidence>
<accession>A0A3N4MIW4</accession>
<keyword evidence="2" id="KW-0812">Transmembrane</keyword>
<dbReference type="InParanoid" id="A0A3N4MIW4"/>
<feature type="region of interest" description="Disordered" evidence="1">
    <location>
        <begin position="17"/>
        <end position="55"/>
    </location>
</feature>
<name>A0A3N4MIW4_9PEZI</name>
<feature type="transmembrane region" description="Helical" evidence="2">
    <location>
        <begin position="71"/>
        <end position="91"/>
    </location>
</feature>
<evidence type="ECO:0000313" key="3">
    <source>
        <dbReference type="EMBL" id="RPB28445.1"/>
    </source>
</evidence>
<dbReference type="EMBL" id="ML121529">
    <property type="protein sequence ID" value="RPB28445.1"/>
    <property type="molecule type" value="Genomic_DNA"/>
</dbReference>
<sequence>MYRRLSVSVLEDRRENSQAWPGAGFSEALSHPPTTSKPLASFLPPSPPHQTHNINKQPPPLLSYLHFRPTLGVFFLLSSPFFTILSLLSNASHRVPLPTTRILLPELKNPRAEAQSSWYTK</sequence>
<dbReference type="AlphaFoldDB" id="A0A3N4MIW4"/>
<evidence type="ECO:0000313" key="4">
    <source>
        <dbReference type="Proteomes" id="UP000267821"/>
    </source>
</evidence>
<evidence type="ECO:0000256" key="2">
    <source>
        <dbReference type="SAM" id="Phobius"/>
    </source>
</evidence>
<keyword evidence="4" id="KW-1185">Reference proteome</keyword>
<gene>
    <name evidence="3" type="ORF">L211DRAFT_385606</name>
</gene>
<reference evidence="3 4" key="1">
    <citation type="journal article" date="2018" name="Nat. Ecol. Evol.">
        <title>Pezizomycetes genomes reveal the molecular basis of ectomycorrhizal truffle lifestyle.</title>
        <authorList>
            <person name="Murat C."/>
            <person name="Payen T."/>
            <person name="Noel B."/>
            <person name="Kuo A."/>
            <person name="Morin E."/>
            <person name="Chen J."/>
            <person name="Kohler A."/>
            <person name="Krizsan K."/>
            <person name="Balestrini R."/>
            <person name="Da Silva C."/>
            <person name="Montanini B."/>
            <person name="Hainaut M."/>
            <person name="Levati E."/>
            <person name="Barry K.W."/>
            <person name="Belfiori B."/>
            <person name="Cichocki N."/>
            <person name="Clum A."/>
            <person name="Dockter R.B."/>
            <person name="Fauchery L."/>
            <person name="Guy J."/>
            <person name="Iotti M."/>
            <person name="Le Tacon F."/>
            <person name="Lindquist E.A."/>
            <person name="Lipzen A."/>
            <person name="Malagnac F."/>
            <person name="Mello A."/>
            <person name="Molinier V."/>
            <person name="Miyauchi S."/>
            <person name="Poulain J."/>
            <person name="Riccioni C."/>
            <person name="Rubini A."/>
            <person name="Sitrit Y."/>
            <person name="Splivallo R."/>
            <person name="Traeger S."/>
            <person name="Wang M."/>
            <person name="Zifcakova L."/>
            <person name="Wipf D."/>
            <person name="Zambonelli A."/>
            <person name="Paolocci F."/>
            <person name="Nowrousian M."/>
            <person name="Ottonello S."/>
            <person name="Baldrian P."/>
            <person name="Spatafora J.W."/>
            <person name="Henrissat B."/>
            <person name="Nagy L.G."/>
            <person name="Aury J.M."/>
            <person name="Wincker P."/>
            <person name="Grigoriev I.V."/>
            <person name="Bonfante P."/>
            <person name="Martin F.M."/>
        </authorList>
    </citation>
    <scope>NUCLEOTIDE SEQUENCE [LARGE SCALE GENOMIC DNA]</scope>
    <source>
        <strain evidence="3 4">ATCC MYA-4762</strain>
    </source>
</reference>
<keyword evidence="2" id="KW-1133">Transmembrane helix</keyword>
<proteinExistence type="predicted"/>
<dbReference type="Proteomes" id="UP000267821">
    <property type="component" value="Unassembled WGS sequence"/>
</dbReference>
<protein>
    <submittedName>
        <fullName evidence="3">Uncharacterized protein</fullName>
    </submittedName>
</protein>
<keyword evidence="2" id="KW-0472">Membrane</keyword>